<sequence length="326" mass="34475">MKWKTLSLLPMPEEAVRSMLGELAGRLDVIIPDAHDRDAMLKAIPEAEIVVGDFSGSLALDAEAVRLAPRLAFVQQPSVGVDGHDIDALTAAGVPLANTAGVNAVAVAEWCLGATLALLRHLHDGDREMRSGGWPQFTLQRRELAGSRVGIVGFGPIGAACARMFGALGCEVAYWSRTPKAETYGAAYRDLDSLISTSEVLVLVLPLTRETRGLIGEERLSRMPAGSILVNAARGEIVDTAALLAALESGHLAGAALDVFDTEPLPADHPLRSCDKVLLSPHAAAVTPQATTRLIQCVLDNLTAAVEGRPVRNVVNGVDPVVRRRG</sequence>
<dbReference type="Pfam" id="PF02826">
    <property type="entry name" value="2-Hacid_dh_C"/>
    <property type="match status" value="1"/>
</dbReference>
<dbReference type="InterPro" id="IPR006139">
    <property type="entry name" value="D-isomer_2_OHA_DH_cat_dom"/>
</dbReference>
<dbReference type="SUPFAM" id="SSF52283">
    <property type="entry name" value="Formate/glycerate dehydrogenase catalytic domain-like"/>
    <property type="match status" value="1"/>
</dbReference>
<dbReference type="PANTHER" id="PTHR10996">
    <property type="entry name" value="2-HYDROXYACID DEHYDROGENASE-RELATED"/>
    <property type="match status" value="1"/>
</dbReference>
<dbReference type="OrthoDB" id="117809at2"/>
<evidence type="ECO:0000256" key="2">
    <source>
        <dbReference type="ARBA" id="ARBA00023002"/>
    </source>
</evidence>
<reference evidence="7 8" key="1">
    <citation type="submission" date="2010-01" db="EMBL/GenBank/DDBJ databases">
        <title>The complete genome of Thermobispora bispora DSM 43833.</title>
        <authorList>
            <consortium name="US DOE Joint Genome Institute (JGI-PGF)"/>
            <person name="Lucas S."/>
            <person name="Copeland A."/>
            <person name="Lapidus A."/>
            <person name="Glavina del Rio T."/>
            <person name="Dalin E."/>
            <person name="Tice H."/>
            <person name="Bruce D."/>
            <person name="Goodwin L."/>
            <person name="Pitluck S."/>
            <person name="Kyrpides N."/>
            <person name="Mavromatis K."/>
            <person name="Ivanova N."/>
            <person name="Mikhailova N."/>
            <person name="Chertkov O."/>
            <person name="Brettin T."/>
            <person name="Detter J.C."/>
            <person name="Han C."/>
            <person name="Larimer F."/>
            <person name="Land M."/>
            <person name="Hauser L."/>
            <person name="Markowitz V."/>
            <person name="Cheng J.-F."/>
            <person name="Hugenholtz P."/>
            <person name="Woyke T."/>
            <person name="Wu D."/>
            <person name="Jando M."/>
            <person name="Schneider S."/>
            <person name="Klenk H.-P."/>
            <person name="Eisen J.A."/>
        </authorList>
    </citation>
    <scope>NUCLEOTIDE SEQUENCE [LARGE SCALE GENOMIC DNA]</scope>
    <source>
        <strain evidence="8">ATCC 19993 / DSM 43833 / CBS 139.67 / JCM 10125 / KCTC 9307 / NBRC 14880 / R51</strain>
    </source>
</reference>
<evidence type="ECO:0000256" key="1">
    <source>
        <dbReference type="ARBA" id="ARBA00005854"/>
    </source>
</evidence>
<evidence type="ECO:0000259" key="5">
    <source>
        <dbReference type="Pfam" id="PF00389"/>
    </source>
</evidence>
<dbReference type="KEGG" id="tbi:Tbis_2435"/>
<dbReference type="PROSITE" id="PS00671">
    <property type="entry name" value="D_2_HYDROXYACID_DH_3"/>
    <property type="match status" value="1"/>
</dbReference>
<dbReference type="GO" id="GO:0030267">
    <property type="term" value="F:glyoxylate reductase (NADPH) activity"/>
    <property type="evidence" value="ECO:0007669"/>
    <property type="project" value="TreeGrafter"/>
</dbReference>
<evidence type="ECO:0000256" key="4">
    <source>
        <dbReference type="RuleBase" id="RU003719"/>
    </source>
</evidence>
<keyword evidence="8" id="KW-1185">Reference proteome</keyword>
<dbReference type="Pfam" id="PF00389">
    <property type="entry name" value="2-Hacid_dh"/>
    <property type="match status" value="1"/>
</dbReference>
<evidence type="ECO:0000313" key="7">
    <source>
        <dbReference type="EMBL" id="ADG89138.1"/>
    </source>
</evidence>
<name>D6Y436_THEBD</name>
<comment type="similarity">
    <text evidence="1 4">Belongs to the D-isomer specific 2-hydroxyacid dehydrogenase family.</text>
</comment>
<dbReference type="Gene3D" id="3.40.50.720">
    <property type="entry name" value="NAD(P)-binding Rossmann-like Domain"/>
    <property type="match status" value="2"/>
</dbReference>
<dbReference type="AlphaFoldDB" id="D6Y436"/>
<dbReference type="GO" id="GO:0016618">
    <property type="term" value="F:hydroxypyruvate reductase [NAD(P)H] activity"/>
    <property type="evidence" value="ECO:0007669"/>
    <property type="project" value="TreeGrafter"/>
</dbReference>
<dbReference type="CDD" id="cd12175">
    <property type="entry name" value="2-Hacid_dh_11"/>
    <property type="match status" value="1"/>
</dbReference>
<keyword evidence="3" id="KW-0520">NAD</keyword>
<dbReference type="GO" id="GO:0005829">
    <property type="term" value="C:cytosol"/>
    <property type="evidence" value="ECO:0007669"/>
    <property type="project" value="TreeGrafter"/>
</dbReference>
<proteinExistence type="inferred from homology"/>
<dbReference type="InterPro" id="IPR029753">
    <property type="entry name" value="D-isomer_DH_CS"/>
</dbReference>
<dbReference type="STRING" id="469371.Tbis_2435"/>
<feature type="domain" description="D-isomer specific 2-hydroxyacid dehydrogenase NAD-binding" evidence="6">
    <location>
        <begin position="113"/>
        <end position="284"/>
    </location>
</feature>
<dbReference type="EMBL" id="CP001874">
    <property type="protein sequence ID" value="ADG89138.1"/>
    <property type="molecule type" value="Genomic_DNA"/>
</dbReference>
<keyword evidence="2 4" id="KW-0560">Oxidoreductase</keyword>
<dbReference type="RefSeq" id="WP_013132671.1">
    <property type="nucleotide sequence ID" value="NC_014165.1"/>
</dbReference>
<dbReference type="PANTHER" id="PTHR10996:SF178">
    <property type="entry name" value="2-HYDROXYACID DEHYDROGENASE YGL185C-RELATED"/>
    <property type="match status" value="1"/>
</dbReference>
<evidence type="ECO:0000313" key="8">
    <source>
        <dbReference type="Proteomes" id="UP000006640"/>
    </source>
</evidence>
<protein>
    <submittedName>
        <fullName evidence="7">D-isomer specific 2-hydroxyacid dehydrogenase NAD-binding protein</fullName>
    </submittedName>
</protein>
<organism evidence="7 8">
    <name type="scientific">Thermobispora bispora (strain ATCC 19993 / DSM 43833 / CBS 139.67 / JCM 10125 / KCTC 9307 / NBRC 14880 / R51)</name>
    <dbReference type="NCBI Taxonomy" id="469371"/>
    <lineage>
        <taxon>Bacteria</taxon>
        <taxon>Bacillati</taxon>
        <taxon>Actinomycetota</taxon>
        <taxon>Actinomycetes</taxon>
        <taxon>Streptosporangiales</taxon>
        <taxon>Streptosporangiaceae</taxon>
        <taxon>Thermobispora</taxon>
    </lineage>
</organism>
<dbReference type="FunFam" id="3.40.50.720:FF:000203">
    <property type="entry name" value="D-3-phosphoglycerate dehydrogenase (SerA)"/>
    <property type="match status" value="1"/>
</dbReference>
<feature type="domain" description="D-isomer specific 2-hydroxyacid dehydrogenase catalytic" evidence="5">
    <location>
        <begin position="19"/>
        <end position="316"/>
    </location>
</feature>
<accession>D6Y436</accession>
<evidence type="ECO:0000256" key="3">
    <source>
        <dbReference type="ARBA" id="ARBA00023027"/>
    </source>
</evidence>
<dbReference type="InterPro" id="IPR050223">
    <property type="entry name" value="D-isomer_2-hydroxyacid_DH"/>
</dbReference>
<dbReference type="InterPro" id="IPR036291">
    <property type="entry name" value="NAD(P)-bd_dom_sf"/>
</dbReference>
<dbReference type="InterPro" id="IPR006140">
    <property type="entry name" value="D-isomer_DH_NAD-bd"/>
</dbReference>
<dbReference type="eggNOG" id="COG0111">
    <property type="taxonomic scope" value="Bacteria"/>
</dbReference>
<dbReference type="HOGENOM" id="CLU_019796_1_3_11"/>
<dbReference type="Proteomes" id="UP000006640">
    <property type="component" value="Chromosome"/>
</dbReference>
<dbReference type="GO" id="GO:0051287">
    <property type="term" value="F:NAD binding"/>
    <property type="evidence" value="ECO:0007669"/>
    <property type="project" value="InterPro"/>
</dbReference>
<gene>
    <name evidence="7" type="ordered locus">Tbis_2435</name>
</gene>
<dbReference type="SUPFAM" id="SSF51735">
    <property type="entry name" value="NAD(P)-binding Rossmann-fold domains"/>
    <property type="match status" value="1"/>
</dbReference>
<evidence type="ECO:0000259" key="6">
    <source>
        <dbReference type="Pfam" id="PF02826"/>
    </source>
</evidence>